<protein>
    <recommendedName>
        <fullName evidence="3">DUF4241 domain-containing protein</fullName>
    </recommendedName>
</protein>
<dbReference type="EMBL" id="CP002279">
    <property type="protein sequence ID" value="AEH85518.1"/>
    <property type="molecule type" value="Genomic_DNA"/>
</dbReference>
<dbReference type="AlphaFoldDB" id="F7YC48"/>
<dbReference type="Pfam" id="PF14025">
    <property type="entry name" value="DUF4241"/>
    <property type="match status" value="1"/>
</dbReference>
<evidence type="ECO:0000313" key="1">
    <source>
        <dbReference type="EMBL" id="AEH85518.1"/>
    </source>
</evidence>
<dbReference type="STRING" id="536019.Mesop_1032"/>
<reference evidence="1 2" key="1">
    <citation type="submission" date="2010-10" db="EMBL/GenBank/DDBJ databases">
        <title>Complete sequence of Mesorhizobium opportunistum WSM2075.</title>
        <authorList>
            <consortium name="US DOE Joint Genome Institute"/>
            <person name="Lucas S."/>
            <person name="Copeland A."/>
            <person name="Lapidus A."/>
            <person name="Cheng J.-F."/>
            <person name="Bruce D."/>
            <person name="Goodwin L."/>
            <person name="Pitluck S."/>
            <person name="Chertkov O."/>
            <person name="Misra M."/>
            <person name="Detter J.C."/>
            <person name="Han C."/>
            <person name="Tapia R."/>
            <person name="Land M."/>
            <person name="Hauser L."/>
            <person name="Kyrpides N."/>
            <person name="Ovchinnikova G."/>
            <person name="Mavrommatis K.M."/>
            <person name="Tiwari R.P."/>
            <person name="Howieson J.G."/>
            <person name="O'Hara G.W."/>
            <person name="Nandasena K.G."/>
            <person name="Woyke T."/>
        </authorList>
    </citation>
    <scope>NUCLEOTIDE SEQUENCE [LARGE SCALE GENOMIC DNA]</scope>
    <source>
        <strain evidence="2">LMG 24607 / HAMBI 3007 / WSM2075</strain>
    </source>
</reference>
<accession>F7YC48</accession>
<dbReference type="KEGG" id="mop:Mesop_1032"/>
<gene>
    <name evidence="1" type="ordered locus">Mesop_1032</name>
</gene>
<evidence type="ECO:0008006" key="3">
    <source>
        <dbReference type="Google" id="ProtNLM"/>
    </source>
</evidence>
<dbReference type="RefSeq" id="WP_013892257.1">
    <property type="nucleotide sequence ID" value="NC_015675.1"/>
</dbReference>
<dbReference type="eggNOG" id="COG1413">
    <property type="taxonomic scope" value="Bacteria"/>
</dbReference>
<dbReference type="InterPro" id="IPR025335">
    <property type="entry name" value="DUF4241"/>
</dbReference>
<name>F7YC48_MESOW</name>
<organism evidence="1 2">
    <name type="scientific">Mesorhizobium opportunistum (strain LMG 24607 / HAMBI 3007 / WSM2075)</name>
    <dbReference type="NCBI Taxonomy" id="536019"/>
    <lineage>
        <taxon>Bacteria</taxon>
        <taxon>Pseudomonadati</taxon>
        <taxon>Pseudomonadota</taxon>
        <taxon>Alphaproteobacteria</taxon>
        <taxon>Hyphomicrobiales</taxon>
        <taxon>Phyllobacteriaceae</taxon>
        <taxon>Mesorhizobium</taxon>
    </lineage>
</organism>
<evidence type="ECO:0000313" key="2">
    <source>
        <dbReference type="Proteomes" id="UP000001623"/>
    </source>
</evidence>
<sequence>MSGWPDTLRRWFRRGRVWLFYDRPLVASPADWDASEVSSNLGVFALSEAEMAERKITATTIGELELPTGEIVACDPLITGLGRPAFSRKVKPGRYPVMLLQAQGRIAAAVLRFGTGLPVSWELATFARDRPPVYESEFLEFIVDDAVASFMDKSLLTLMTDQEELDDYLADVAWSLDRFGMDSPMEGNPLNVAMFDTGFGDGGYKSFWGLDATGEPLVLMTDFEVLENADGREGDRAS</sequence>
<dbReference type="HOGENOM" id="CLU_091303_1_0_5"/>
<proteinExistence type="predicted"/>
<dbReference type="Proteomes" id="UP000001623">
    <property type="component" value="Chromosome"/>
</dbReference>